<dbReference type="InterPro" id="IPR050406">
    <property type="entry name" value="FGGY_Carb_Kinase"/>
</dbReference>
<keyword evidence="7 8" id="KW-0119">Carbohydrate metabolism</keyword>
<keyword evidence="2 8" id="KW-0859">Xylose metabolism</keyword>
<keyword evidence="6 8" id="KW-0067">ATP-binding</keyword>
<name>A0ABW8T228_9CLOT</name>
<feature type="domain" description="Carbohydrate kinase FGGY C-terminal" evidence="12">
    <location>
        <begin position="257"/>
        <end position="442"/>
    </location>
</feature>
<evidence type="ECO:0000256" key="4">
    <source>
        <dbReference type="ARBA" id="ARBA00022741"/>
    </source>
</evidence>
<dbReference type="Gene3D" id="3.30.420.40">
    <property type="match status" value="2"/>
</dbReference>
<dbReference type="CDD" id="cd07808">
    <property type="entry name" value="ASKHA_NBD_FGGY_EcXK-like"/>
    <property type="match status" value="1"/>
</dbReference>
<dbReference type="Pfam" id="PF00370">
    <property type="entry name" value="FGGY_N"/>
    <property type="match status" value="1"/>
</dbReference>
<proteinExistence type="inferred from homology"/>
<dbReference type="EMBL" id="JBJHZZ010000002">
    <property type="protein sequence ID" value="MFL0246371.1"/>
    <property type="molecule type" value="Genomic_DNA"/>
</dbReference>
<dbReference type="RefSeq" id="WP_406768841.1">
    <property type="nucleotide sequence ID" value="NZ_JBJHZZ010000002.1"/>
</dbReference>
<dbReference type="InterPro" id="IPR000577">
    <property type="entry name" value="Carb_kinase_FGGY"/>
</dbReference>
<evidence type="ECO:0000256" key="6">
    <source>
        <dbReference type="ARBA" id="ARBA00022840"/>
    </source>
</evidence>
<evidence type="ECO:0000256" key="7">
    <source>
        <dbReference type="ARBA" id="ARBA00023277"/>
    </source>
</evidence>
<keyword evidence="14" id="KW-1185">Reference proteome</keyword>
<evidence type="ECO:0000259" key="11">
    <source>
        <dbReference type="Pfam" id="PF00370"/>
    </source>
</evidence>
<protein>
    <recommendedName>
        <fullName evidence="8 10">Xylulose kinase</fullName>
        <shortName evidence="8 10">Xylulokinase</shortName>
        <ecNumber evidence="8 10">2.7.1.17</ecNumber>
    </recommendedName>
</protein>
<evidence type="ECO:0000313" key="13">
    <source>
        <dbReference type="EMBL" id="MFL0246371.1"/>
    </source>
</evidence>
<keyword evidence="5 8" id="KW-0418">Kinase</keyword>
<dbReference type="NCBIfam" id="TIGR01312">
    <property type="entry name" value="XylB"/>
    <property type="match status" value="1"/>
</dbReference>
<feature type="site" description="Important for activity" evidence="8">
    <location>
        <position position="7"/>
    </location>
</feature>
<evidence type="ECO:0000256" key="5">
    <source>
        <dbReference type="ARBA" id="ARBA00022777"/>
    </source>
</evidence>
<dbReference type="InterPro" id="IPR018484">
    <property type="entry name" value="FGGY_N"/>
</dbReference>
<dbReference type="InterPro" id="IPR018483">
    <property type="entry name" value="Carb_kinase_FGGY_CS"/>
</dbReference>
<comment type="catalytic activity">
    <reaction evidence="8 10">
        <text>D-xylulose + ATP = D-xylulose 5-phosphate + ADP + H(+)</text>
        <dbReference type="Rhea" id="RHEA:10964"/>
        <dbReference type="ChEBI" id="CHEBI:15378"/>
        <dbReference type="ChEBI" id="CHEBI:17140"/>
        <dbReference type="ChEBI" id="CHEBI:30616"/>
        <dbReference type="ChEBI" id="CHEBI:57737"/>
        <dbReference type="ChEBI" id="CHEBI:456216"/>
        <dbReference type="EC" id="2.7.1.17"/>
    </reaction>
</comment>
<sequence>MNYLGIDLGTSSVKIIIMDEQGKVNCSLSKDYPVYYPQIGYAEQNPKDWWDATRDGIKELIEINHIDNKTIKAIGFSGQMHGLVALDEKDEVLFPAILWCDQRTENECNYITELVGSKKLSKYTGNKALTGFTAPKILWVKKHNPEIYNKIRHILLPKDYIRFKLTGEYATDVSDASGTLLFDVENRCWSKEMLNILDISEEVMPKCFESFEVTGTINKAAADTTGLLKGTLVAGGGGDQAAGAVGTGTVETGIISVAMGTSGVIFASQKEYKVEDENRLHSFCHANNEWHVMGVMLSAASCLKWWVEEINKDTSKSFEEILEEAEKIPAGSDGLIFLPYLMGERTPYSDANAKGCFIGLSITHSRAHMTRAILEGVAFGLKDSLELVKALNIPINEVRVCGGGAKSKLWRQILADVFETRIDMINSVDGPSYGAAILASVAGGSFNSVNEACCTLIKVTESVSPNLNNFLEYERLYKIYSSLYGIFKDTFKKLV</sequence>
<dbReference type="PROSITE" id="PS00445">
    <property type="entry name" value="FGGY_KINASES_2"/>
    <property type="match status" value="1"/>
</dbReference>
<feature type="domain" description="Carbohydrate kinase FGGY N-terminal" evidence="11">
    <location>
        <begin position="3"/>
        <end position="246"/>
    </location>
</feature>
<dbReference type="Pfam" id="PF02782">
    <property type="entry name" value="FGGY_C"/>
    <property type="match status" value="1"/>
</dbReference>
<accession>A0ABW8T228</accession>
<dbReference type="PANTHER" id="PTHR43095">
    <property type="entry name" value="SUGAR KINASE"/>
    <property type="match status" value="1"/>
</dbReference>
<evidence type="ECO:0000313" key="14">
    <source>
        <dbReference type="Proteomes" id="UP001623591"/>
    </source>
</evidence>
<evidence type="ECO:0000256" key="10">
    <source>
        <dbReference type="RuleBase" id="RU364073"/>
    </source>
</evidence>
<dbReference type="PIRSF" id="PIRSF000538">
    <property type="entry name" value="GlpK"/>
    <property type="match status" value="1"/>
</dbReference>
<dbReference type="PROSITE" id="PS00933">
    <property type="entry name" value="FGGY_KINASES_1"/>
    <property type="match status" value="1"/>
</dbReference>
<dbReference type="InterPro" id="IPR043129">
    <property type="entry name" value="ATPase_NBD"/>
</dbReference>
<organism evidence="13 14">
    <name type="scientific">Candidatus Clostridium stratigraminis</name>
    <dbReference type="NCBI Taxonomy" id="3381661"/>
    <lineage>
        <taxon>Bacteria</taxon>
        <taxon>Bacillati</taxon>
        <taxon>Bacillota</taxon>
        <taxon>Clostridia</taxon>
        <taxon>Eubacteriales</taxon>
        <taxon>Clostridiaceae</taxon>
        <taxon>Clostridium</taxon>
    </lineage>
</organism>
<evidence type="ECO:0000256" key="3">
    <source>
        <dbReference type="ARBA" id="ARBA00022679"/>
    </source>
</evidence>
<dbReference type="InterPro" id="IPR006000">
    <property type="entry name" value="Xylulokinase"/>
</dbReference>
<feature type="binding site" evidence="8">
    <location>
        <begin position="80"/>
        <end position="81"/>
    </location>
    <ligand>
        <name>substrate</name>
    </ligand>
</feature>
<evidence type="ECO:0000256" key="2">
    <source>
        <dbReference type="ARBA" id="ARBA00022629"/>
    </source>
</evidence>
<keyword evidence="3 8" id="KW-0808">Transferase</keyword>
<comment type="function">
    <text evidence="8">Catalyzes the phosphorylation of D-xylulose to D-xylulose 5-phosphate.</text>
</comment>
<feature type="active site" description="Proton acceptor" evidence="8">
    <location>
        <position position="239"/>
    </location>
</feature>
<dbReference type="HAMAP" id="MF_02220">
    <property type="entry name" value="XylB"/>
    <property type="match status" value="1"/>
</dbReference>
<evidence type="ECO:0000256" key="8">
    <source>
        <dbReference type="HAMAP-Rule" id="MF_02220"/>
    </source>
</evidence>
<dbReference type="SUPFAM" id="SSF53067">
    <property type="entry name" value="Actin-like ATPase domain"/>
    <property type="match status" value="2"/>
</dbReference>
<evidence type="ECO:0000256" key="1">
    <source>
        <dbReference type="ARBA" id="ARBA00009156"/>
    </source>
</evidence>
<dbReference type="Proteomes" id="UP001623591">
    <property type="component" value="Unassembled WGS sequence"/>
</dbReference>
<dbReference type="InterPro" id="IPR018485">
    <property type="entry name" value="FGGY_C"/>
</dbReference>
<keyword evidence="4 8" id="KW-0547">Nucleotide-binding</keyword>
<evidence type="ECO:0000259" key="12">
    <source>
        <dbReference type="Pfam" id="PF02782"/>
    </source>
</evidence>
<dbReference type="GO" id="GO:0004856">
    <property type="term" value="F:D-xylulokinase activity"/>
    <property type="evidence" value="ECO:0007669"/>
    <property type="project" value="UniProtKB-EC"/>
</dbReference>
<comment type="caution">
    <text evidence="13">The sequence shown here is derived from an EMBL/GenBank/DDBJ whole genome shotgun (WGS) entry which is preliminary data.</text>
</comment>
<dbReference type="PANTHER" id="PTHR43095:SF5">
    <property type="entry name" value="XYLULOSE KINASE"/>
    <property type="match status" value="1"/>
</dbReference>
<reference evidence="13 14" key="1">
    <citation type="submission" date="2024-11" db="EMBL/GenBank/DDBJ databases">
        <authorList>
            <person name="Heng Y.C."/>
            <person name="Lim A.C.H."/>
            <person name="Lee J.K.Y."/>
            <person name="Kittelmann S."/>
        </authorList>
    </citation>
    <scope>NUCLEOTIDE SEQUENCE [LARGE SCALE GENOMIC DNA]</scope>
    <source>
        <strain evidence="13 14">WILCCON 0185</strain>
    </source>
</reference>
<evidence type="ECO:0000256" key="9">
    <source>
        <dbReference type="RuleBase" id="RU003733"/>
    </source>
</evidence>
<comment type="similarity">
    <text evidence="1 8 9">Belongs to the FGGY kinase family.</text>
</comment>
<gene>
    <name evidence="8 10 13" type="primary">xylB</name>
    <name evidence="13" type="ORF">ACJDUG_05165</name>
</gene>
<dbReference type="EC" id="2.7.1.17" evidence="8 10"/>